<reference evidence="8 9" key="1">
    <citation type="submission" date="2018-05" db="EMBL/GenBank/DDBJ databases">
        <title>Paenibacillus flagellatus sp. nov., isolated from selenium mineral soil.</title>
        <authorList>
            <person name="Dai X."/>
        </authorList>
    </citation>
    <scope>NUCLEOTIDE SEQUENCE [LARGE SCALE GENOMIC DNA]</scope>
    <source>
        <strain evidence="8 9">DXL2</strain>
    </source>
</reference>
<name>A0A2V5L3J1_9BACL</name>
<accession>A0A2V5L3J1</accession>
<keyword evidence="9" id="KW-1185">Reference proteome</keyword>
<keyword evidence="1" id="KW-1003">Cell membrane</keyword>
<dbReference type="InterPro" id="IPR050490">
    <property type="entry name" value="Bact_solute-bd_prot1"/>
</dbReference>
<keyword evidence="3" id="KW-0472">Membrane</keyword>
<dbReference type="SUPFAM" id="SSF53850">
    <property type="entry name" value="Periplasmic binding protein-like II"/>
    <property type="match status" value="1"/>
</dbReference>
<dbReference type="EMBL" id="QJVJ01000001">
    <property type="protein sequence ID" value="PYI57406.1"/>
    <property type="molecule type" value="Genomic_DNA"/>
</dbReference>
<evidence type="ECO:0000256" key="6">
    <source>
        <dbReference type="SAM" id="MobiDB-lite"/>
    </source>
</evidence>
<gene>
    <name evidence="8" type="ORF">DLM86_02915</name>
</gene>
<dbReference type="AlphaFoldDB" id="A0A2V5L3J1"/>
<proteinExistence type="predicted"/>
<protein>
    <submittedName>
        <fullName evidence="8">ABC transporter substrate-binding protein</fullName>
    </submittedName>
</protein>
<dbReference type="OrthoDB" id="9787283at2"/>
<dbReference type="PROSITE" id="PS51257">
    <property type="entry name" value="PROKAR_LIPOPROTEIN"/>
    <property type="match status" value="1"/>
</dbReference>
<evidence type="ECO:0000256" key="7">
    <source>
        <dbReference type="SAM" id="SignalP"/>
    </source>
</evidence>
<dbReference type="PANTHER" id="PTHR43649:SF33">
    <property type="entry name" value="POLYGALACTURONAN_RHAMNOGALACTURONAN-BINDING PROTEIN YTCQ"/>
    <property type="match status" value="1"/>
</dbReference>
<evidence type="ECO:0000313" key="8">
    <source>
        <dbReference type="EMBL" id="PYI57406.1"/>
    </source>
</evidence>
<dbReference type="PANTHER" id="PTHR43649">
    <property type="entry name" value="ARABINOSE-BINDING PROTEIN-RELATED"/>
    <property type="match status" value="1"/>
</dbReference>
<sequence length="529" mass="58968">MTKTRWVSLGMAAVLAAGTVACSKAEEPNKETPGSGTAAPSGSADANKKFTVTAFKYFYGNPPPADGKGLQMINEKFNIDYKPNMVVQSDYLQKLSAIIASGDIPDIIAMEGPDSNFYKWAKQGAFLPLNDFIQQYPSFKLVPDNVLKTFSVGGKIYAFPGYYPLTYTLTPMIRQDWLDNLNLKMPTNYEELKQVAIAFTKNDPDKNGKHDTYGLAMSLNINPQYAMGAYWDLGAWYHKDAQGQLIPGFISEARKNHIQWMADLFKEGAISKDFALMNWAQANKEFYSGKAGIFIGTPRGMNQDYMKGLVDTNPNAKLEMIPAFQAPDGSQGFGSSNGYYGMIMLSAKLKDQPDKVKRILEMIDFGRKFYAADQRTKDNPDFDWINGIHGQGYVLEDGVVKKESAEKGLAPSVYLPETNPWAPSDAANEYSKTYKVPLLQEIAAKAEKMHAEQKHYMNPGASVFSETRASKGSELDKKLYEEQTRMIVGDKPVSDWDKMVKEYMDNGGAQIIKEVNDAMKAENVKGEWK</sequence>
<evidence type="ECO:0000256" key="4">
    <source>
        <dbReference type="ARBA" id="ARBA00023139"/>
    </source>
</evidence>
<dbReference type="CDD" id="cd13580">
    <property type="entry name" value="PBP2_AlgQ_like_1"/>
    <property type="match status" value="1"/>
</dbReference>
<feature type="chain" id="PRO_5016169778" evidence="7">
    <location>
        <begin position="26"/>
        <end position="529"/>
    </location>
</feature>
<dbReference type="Proteomes" id="UP000247476">
    <property type="component" value="Unassembled WGS sequence"/>
</dbReference>
<dbReference type="RefSeq" id="WP_110838445.1">
    <property type="nucleotide sequence ID" value="NZ_QJVJ01000001.1"/>
</dbReference>
<comment type="caution">
    <text evidence="8">The sequence shown here is derived from an EMBL/GenBank/DDBJ whole genome shotgun (WGS) entry which is preliminary data.</text>
</comment>
<dbReference type="Pfam" id="PF13416">
    <property type="entry name" value="SBP_bac_8"/>
    <property type="match status" value="1"/>
</dbReference>
<evidence type="ECO:0000313" key="9">
    <source>
        <dbReference type="Proteomes" id="UP000247476"/>
    </source>
</evidence>
<dbReference type="InterPro" id="IPR006059">
    <property type="entry name" value="SBP"/>
</dbReference>
<keyword evidence="4" id="KW-0564">Palmitate</keyword>
<evidence type="ECO:0000256" key="2">
    <source>
        <dbReference type="ARBA" id="ARBA00022729"/>
    </source>
</evidence>
<feature type="region of interest" description="Disordered" evidence="6">
    <location>
        <begin position="25"/>
        <end position="44"/>
    </location>
</feature>
<evidence type="ECO:0000256" key="3">
    <source>
        <dbReference type="ARBA" id="ARBA00023136"/>
    </source>
</evidence>
<organism evidence="8 9">
    <name type="scientific">Paenibacillus flagellatus</name>
    <dbReference type="NCBI Taxonomy" id="2211139"/>
    <lineage>
        <taxon>Bacteria</taxon>
        <taxon>Bacillati</taxon>
        <taxon>Bacillota</taxon>
        <taxon>Bacilli</taxon>
        <taxon>Bacillales</taxon>
        <taxon>Paenibacillaceae</taxon>
        <taxon>Paenibacillus</taxon>
    </lineage>
</organism>
<feature type="signal peptide" evidence="7">
    <location>
        <begin position="1"/>
        <end position="25"/>
    </location>
</feature>
<dbReference type="Gene3D" id="3.40.190.10">
    <property type="entry name" value="Periplasmic binding protein-like II"/>
    <property type="match status" value="2"/>
</dbReference>
<evidence type="ECO:0000256" key="1">
    <source>
        <dbReference type="ARBA" id="ARBA00022475"/>
    </source>
</evidence>
<keyword evidence="5" id="KW-0449">Lipoprotein</keyword>
<evidence type="ECO:0000256" key="5">
    <source>
        <dbReference type="ARBA" id="ARBA00023288"/>
    </source>
</evidence>
<keyword evidence="2 7" id="KW-0732">Signal</keyword>